<evidence type="ECO:0000259" key="1">
    <source>
        <dbReference type="Pfam" id="PF00085"/>
    </source>
</evidence>
<dbReference type="SUPFAM" id="SSF52833">
    <property type="entry name" value="Thioredoxin-like"/>
    <property type="match status" value="1"/>
</dbReference>
<protein>
    <recommendedName>
        <fullName evidence="1">Thioredoxin domain-containing protein</fullName>
    </recommendedName>
</protein>
<name>A0A5B8RGZ2_9VIRU</name>
<dbReference type="InterPro" id="IPR013766">
    <property type="entry name" value="Thioredoxin_domain"/>
</dbReference>
<accession>A0A5B8RGZ2</accession>
<organism evidence="2">
    <name type="scientific">Iridovirus Liz-CrIV</name>
    <dbReference type="NCBI Taxonomy" id="2594309"/>
    <lineage>
        <taxon>Viruses</taxon>
        <taxon>Varidnaviria</taxon>
        <taxon>Bamfordvirae</taxon>
        <taxon>Nucleocytoviricota</taxon>
        <taxon>Megaviricetes</taxon>
        <taxon>Pimascovirales</taxon>
        <taxon>Pimascovirales incertae sedis</taxon>
        <taxon>Iridoviridae</taxon>
    </lineage>
</organism>
<dbReference type="InterPro" id="IPR036249">
    <property type="entry name" value="Thioredoxin-like_sf"/>
</dbReference>
<dbReference type="CDD" id="cd02947">
    <property type="entry name" value="TRX_family"/>
    <property type="match status" value="1"/>
</dbReference>
<evidence type="ECO:0000313" key="2">
    <source>
        <dbReference type="EMBL" id="QEA08259.1"/>
    </source>
</evidence>
<proteinExistence type="predicted"/>
<dbReference type="Pfam" id="PF00085">
    <property type="entry name" value="Thioredoxin"/>
    <property type="match status" value="1"/>
</dbReference>
<dbReference type="EMBL" id="MN081869">
    <property type="protein sequence ID" value="QEA08259.1"/>
    <property type="molecule type" value="Genomic_DNA"/>
</dbReference>
<dbReference type="InterPro" id="IPR017937">
    <property type="entry name" value="Thioredoxin_CS"/>
</dbReference>
<feature type="domain" description="Thioredoxin" evidence="1">
    <location>
        <begin position="31"/>
        <end position="124"/>
    </location>
</feature>
<reference evidence="2" key="1">
    <citation type="journal article" date="2019" name="Viruses">
        <title>Detection and Characterization of Invertebrate Iridoviruses Found in Reptiles and Prey Insects in Europe over the Past Two Decades.</title>
        <authorList>
            <person name="Papp T."/>
            <person name="Marschang R.E."/>
        </authorList>
    </citation>
    <scope>NUCLEOTIDE SEQUENCE</scope>
    <source>
        <strain evidence="2">Liz-CrIV</strain>
    </source>
</reference>
<dbReference type="PROSITE" id="PS00194">
    <property type="entry name" value="THIOREDOXIN_1"/>
    <property type="match status" value="1"/>
</dbReference>
<dbReference type="Gene3D" id="3.40.30.10">
    <property type="entry name" value="Glutaredoxin"/>
    <property type="match status" value="1"/>
</dbReference>
<sequence>MSFMLYLDKADFILSQPPPSNNQEKKKILKNRITNSFSLIMFSGNNCTYCQELKPIFKKLVGTIPNCQIGTVNVSLQPELAELSQQTTTPIRYVPLIIFYINGTPFKEFGGNYTEDNLRQFVKEVSIKAYEIIGTPQQEEGSISQHSVGKAVSKRVCYLNFDNAYNGIPPPSSN</sequence>